<dbReference type="RefSeq" id="WP_135414846.1">
    <property type="nucleotide sequence ID" value="NZ_SRLB01000007.1"/>
</dbReference>
<dbReference type="EMBL" id="SRLB01000007">
    <property type="protein sequence ID" value="TGD99854.1"/>
    <property type="molecule type" value="Genomic_DNA"/>
</dbReference>
<evidence type="ECO:0000256" key="1">
    <source>
        <dbReference type="SAM" id="Phobius"/>
    </source>
</evidence>
<organism evidence="2 3">
    <name type="scientific">Methylobacterium nonmethylotrophicum</name>
    <dbReference type="NCBI Taxonomy" id="1141884"/>
    <lineage>
        <taxon>Bacteria</taxon>
        <taxon>Pseudomonadati</taxon>
        <taxon>Pseudomonadota</taxon>
        <taxon>Alphaproteobacteria</taxon>
        <taxon>Hyphomicrobiales</taxon>
        <taxon>Methylobacteriaceae</taxon>
        <taxon>Methylobacterium</taxon>
    </lineage>
</organism>
<accession>A0A4Z0NSX8</accession>
<keyword evidence="1" id="KW-0472">Membrane</keyword>
<keyword evidence="1" id="KW-0812">Transmembrane</keyword>
<protein>
    <submittedName>
        <fullName evidence="2">Uncharacterized protein</fullName>
    </submittedName>
</protein>
<comment type="caution">
    <text evidence="2">The sequence shown here is derived from an EMBL/GenBank/DDBJ whole genome shotgun (WGS) entry which is preliminary data.</text>
</comment>
<proteinExistence type="predicted"/>
<keyword evidence="3" id="KW-1185">Reference proteome</keyword>
<dbReference type="OrthoDB" id="7995612at2"/>
<feature type="transmembrane region" description="Helical" evidence="1">
    <location>
        <begin position="58"/>
        <end position="79"/>
    </location>
</feature>
<dbReference type="Proteomes" id="UP000297535">
    <property type="component" value="Unassembled WGS sequence"/>
</dbReference>
<name>A0A4Z0NSX8_9HYPH</name>
<dbReference type="AlphaFoldDB" id="A0A4Z0NSX8"/>
<keyword evidence="1" id="KW-1133">Transmembrane helix</keyword>
<sequence>MHGQNRVSGIERLDRGMNRGVDRGFDHERGDVRIVVTSAPAEYKKERAFSYLPWPVKLFLKFGLFALVMFSIFVLPNYLDCRGQRDSGMFYYGMTVTACTRQNVYGQIGATQQRFEDIARAIGSR</sequence>
<evidence type="ECO:0000313" key="3">
    <source>
        <dbReference type="Proteomes" id="UP000297535"/>
    </source>
</evidence>
<evidence type="ECO:0000313" key="2">
    <source>
        <dbReference type="EMBL" id="TGD99854.1"/>
    </source>
</evidence>
<gene>
    <name evidence="2" type="ORF">EU555_11910</name>
</gene>
<reference evidence="2 3" key="1">
    <citation type="submission" date="2019-04" db="EMBL/GenBank/DDBJ databases">
        <authorList>
            <person name="Feng G."/>
            <person name="Zhu H."/>
        </authorList>
    </citation>
    <scope>NUCLEOTIDE SEQUENCE [LARGE SCALE GENOMIC DNA]</scope>
    <source>
        <strain evidence="2 3">6HR-1</strain>
    </source>
</reference>